<evidence type="ECO:0000313" key="7">
    <source>
        <dbReference type="Proteomes" id="UP000036681"/>
    </source>
</evidence>
<evidence type="ECO:0000259" key="6">
    <source>
        <dbReference type="Pfam" id="PF00520"/>
    </source>
</evidence>
<name>A0A0M3IR72_ASCLU</name>
<keyword evidence="7" id="KW-1185">Reference proteome</keyword>
<evidence type="ECO:0000256" key="2">
    <source>
        <dbReference type="ARBA" id="ARBA00022692"/>
    </source>
</evidence>
<dbReference type="Pfam" id="PF00520">
    <property type="entry name" value="Ion_trans"/>
    <property type="match status" value="1"/>
</dbReference>
<protein>
    <submittedName>
        <fullName evidence="8">Ion_trans domain-containing protein</fullName>
    </submittedName>
</protein>
<evidence type="ECO:0000256" key="1">
    <source>
        <dbReference type="ARBA" id="ARBA00004141"/>
    </source>
</evidence>
<evidence type="ECO:0000313" key="8">
    <source>
        <dbReference type="WBParaSite" id="ALUE_0002125001-mRNA-1"/>
    </source>
</evidence>
<organism evidence="7 8">
    <name type="scientific">Ascaris lumbricoides</name>
    <name type="common">Giant roundworm</name>
    <dbReference type="NCBI Taxonomy" id="6252"/>
    <lineage>
        <taxon>Eukaryota</taxon>
        <taxon>Metazoa</taxon>
        <taxon>Ecdysozoa</taxon>
        <taxon>Nematoda</taxon>
        <taxon>Chromadorea</taxon>
        <taxon>Rhabditida</taxon>
        <taxon>Spirurina</taxon>
        <taxon>Ascaridomorpha</taxon>
        <taxon>Ascaridoidea</taxon>
        <taxon>Ascarididae</taxon>
        <taxon>Ascaris</taxon>
    </lineage>
</organism>
<dbReference type="InterPro" id="IPR028823">
    <property type="entry name" value="NALCN"/>
</dbReference>
<comment type="subcellular location">
    <subcellularLocation>
        <location evidence="1">Membrane</location>
        <topology evidence="1">Multi-pass membrane protein</topology>
    </subcellularLocation>
</comment>
<dbReference type="Proteomes" id="UP000036681">
    <property type="component" value="Unplaced"/>
</dbReference>
<dbReference type="PANTHER" id="PTHR46141">
    <property type="entry name" value="SODIUM LEAK CHANNEL NON-SELECTIVE PROTEIN"/>
    <property type="match status" value="1"/>
</dbReference>
<feature type="transmembrane region" description="Helical" evidence="5">
    <location>
        <begin position="163"/>
        <end position="185"/>
    </location>
</feature>
<dbReference type="SUPFAM" id="SSF81324">
    <property type="entry name" value="Voltage-gated potassium channels"/>
    <property type="match status" value="2"/>
</dbReference>
<dbReference type="InterPro" id="IPR005821">
    <property type="entry name" value="Ion_trans_dom"/>
</dbReference>
<dbReference type="GO" id="GO:0032224">
    <property type="term" value="P:positive regulation of synaptic transmission, cholinergic"/>
    <property type="evidence" value="ECO:0007669"/>
    <property type="project" value="TreeGrafter"/>
</dbReference>
<dbReference type="Gene3D" id="1.20.120.350">
    <property type="entry name" value="Voltage-gated potassium channels. Chain C"/>
    <property type="match status" value="1"/>
</dbReference>
<sequence length="339" mass="39431">MMFLVILNAIFNASFVHKHDGTDETRKLIYYYIEVAFTLLFNIECALKILGFGWNGYIRRGLHKFELILCIGSTLNVVKPLYSTNIFTYFQVFRIVRLIKASPMLEDFVYKIFGPGKKLGGLVIFTMVLLVITSAVSLQLFCYVPKLDKFRTFPQIFGPGKKLGGLVIFTMVLLVITSAVSLQLFCYVPKLDKFRTFPQAFMSMFQIITQEGWTDVVVEILRTTNESMVPFVAIYFVGYHLFVTLIVLSLFVAVILDNLEMDEELKKVKQLKAREEVVYAFHLLDYKFQLSVFDNRERKFCLRLDQHRLEMNKRATLEDHHKEHLNSFTSCFTYNDVLI</sequence>
<accession>A0A0M3IR72</accession>
<keyword evidence="3 5" id="KW-1133">Transmembrane helix</keyword>
<evidence type="ECO:0000256" key="4">
    <source>
        <dbReference type="ARBA" id="ARBA00023136"/>
    </source>
</evidence>
<dbReference type="PANTHER" id="PTHR46141:SF1">
    <property type="entry name" value="SODIUM LEAK CHANNEL NALCN"/>
    <property type="match status" value="1"/>
</dbReference>
<feature type="transmembrane region" description="Helical" evidence="5">
    <location>
        <begin position="65"/>
        <end position="82"/>
    </location>
</feature>
<dbReference type="FunFam" id="1.20.120.350:FF:000030">
    <property type="entry name" value="sodium leak channel non-selective protein"/>
    <property type="match status" value="1"/>
</dbReference>
<feature type="transmembrane region" description="Helical" evidence="5">
    <location>
        <begin position="232"/>
        <end position="256"/>
    </location>
</feature>
<dbReference type="AlphaFoldDB" id="A0A0M3IR72"/>
<dbReference type="GO" id="GO:0005261">
    <property type="term" value="F:monoatomic cation channel activity"/>
    <property type="evidence" value="ECO:0007669"/>
    <property type="project" value="InterPro"/>
</dbReference>
<dbReference type="InterPro" id="IPR027359">
    <property type="entry name" value="Volt_channel_dom_sf"/>
</dbReference>
<dbReference type="WBParaSite" id="ALUE_0002125001-mRNA-1">
    <property type="protein sequence ID" value="ALUE_0002125001-mRNA-1"/>
    <property type="gene ID" value="ALUE_0002125001"/>
</dbReference>
<evidence type="ECO:0000256" key="5">
    <source>
        <dbReference type="SAM" id="Phobius"/>
    </source>
</evidence>
<keyword evidence="2 5" id="KW-0812">Transmembrane</keyword>
<dbReference type="Gene3D" id="1.10.287.70">
    <property type="match status" value="1"/>
</dbReference>
<dbReference type="GO" id="GO:0032230">
    <property type="term" value="P:positive regulation of synaptic transmission, GABAergic"/>
    <property type="evidence" value="ECO:0007669"/>
    <property type="project" value="TreeGrafter"/>
</dbReference>
<proteinExistence type="predicted"/>
<feature type="transmembrane region" description="Helical" evidence="5">
    <location>
        <begin position="28"/>
        <end position="53"/>
    </location>
</feature>
<keyword evidence="4 5" id="KW-0472">Membrane</keyword>
<feature type="domain" description="Ion transport" evidence="6">
    <location>
        <begin position="1"/>
        <end position="154"/>
    </location>
</feature>
<reference evidence="8" key="1">
    <citation type="submission" date="2017-02" db="UniProtKB">
        <authorList>
            <consortium name="WormBaseParasite"/>
        </authorList>
    </citation>
    <scope>IDENTIFICATION</scope>
</reference>
<evidence type="ECO:0000256" key="3">
    <source>
        <dbReference type="ARBA" id="ARBA00022989"/>
    </source>
</evidence>
<feature type="transmembrane region" description="Helical" evidence="5">
    <location>
        <begin position="119"/>
        <end position="142"/>
    </location>
</feature>
<dbReference type="GO" id="GO:0005886">
    <property type="term" value="C:plasma membrane"/>
    <property type="evidence" value="ECO:0007669"/>
    <property type="project" value="TreeGrafter"/>
</dbReference>